<name>A0A565B9J9_9BRAS</name>
<sequence length="136" mass="15399">MDEKKKVRIGGEDNVEKVPKESEDMTEGNDGRDIVVEREDVKEDVVTVPEKKKAVDLIDSDNVSKETEEGASDPVYLSDSSTPEKKMKHVPSEQEEQLAVMLLSKPKNRPTNLLPVVNDAEFYFFIDTLEKTKQCE</sequence>
<dbReference type="Proteomes" id="UP000489600">
    <property type="component" value="Unassembled WGS sequence"/>
</dbReference>
<dbReference type="EMBL" id="CABITT030000003">
    <property type="protein sequence ID" value="VVA98328.1"/>
    <property type="molecule type" value="Genomic_DNA"/>
</dbReference>
<accession>A0A565B9J9</accession>
<feature type="region of interest" description="Disordered" evidence="1">
    <location>
        <begin position="59"/>
        <end position="92"/>
    </location>
</feature>
<evidence type="ECO:0000256" key="1">
    <source>
        <dbReference type="SAM" id="MobiDB-lite"/>
    </source>
</evidence>
<reference evidence="2" key="1">
    <citation type="submission" date="2019-07" db="EMBL/GenBank/DDBJ databases">
        <authorList>
            <person name="Dittberner H."/>
        </authorList>
    </citation>
    <scope>NUCLEOTIDE SEQUENCE [LARGE SCALE GENOMIC DNA]</scope>
</reference>
<gene>
    <name evidence="2" type="ORF">ANE_LOCUS8773</name>
</gene>
<keyword evidence="3" id="KW-1185">Reference proteome</keyword>
<feature type="compositionally biased region" description="Basic and acidic residues" evidence="1">
    <location>
        <begin position="59"/>
        <end position="68"/>
    </location>
</feature>
<organism evidence="2 3">
    <name type="scientific">Arabis nemorensis</name>
    <dbReference type="NCBI Taxonomy" id="586526"/>
    <lineage>
        <taxon>Eukaryota</taxon>
        <taxon>Viridiplantae</taxon>
        <taxon>Streptophyta</taxon>
        <taxon>Embryophyta</taxon>
        <taxon>Tracheophyta</taxon>
        <taxon>Spermatophyta</taxon>
        <taxon>Magnoliopsida</taxon>
        <taxon>eudicotyledons</taxon>
        <taxon>Gunneridae</taxon>
        <taxon>Pentapetalae</taxon>
        <taxon>rosids</taxon>
        <taxon>malvids</taxon>
        <taxon>Brassicales</taxon>
        <taxon>Brassicaceae</taxon>
        <taxon>Arabideae</taxon>
        <taxon>Arabis</taxon>
    </lineage>
</organism>
<feature type="region of interest" description="Disordered" evidence="1">
    <location>
        <begin position="1"/>
        <end position="32"/>
    </location>
</feature>
<comment type="caution">
    <text evidence="2">The sequence shown here is derived from an EMBL/GenBank/DDBJ whole genome shotgun (WGS) entry which is preliminary data.</text>
</comment>
<evidence type="ECO:0000313" key="3">
    <source>
        <dbReference type="Proteomes" id="UP000489600"/>
    </source>
</evidence>
<protein>
    <submittedName>
        <fullName evidence="2">Uncharacterized protein</fullName>
    </submittedName>
</protein>
<evidence type="ECO:0000313" key="2">
    <source>
        <dbReference type="EMBL" id="VVA98328.1"/>
    </source>
</evidence>
<proteinExistence type="predicted"/>
<dbReference type="AlphaFoldDB" id="A0A565B9J9"/>